<dbReference type="PANTHER" id="PTHR24096:SF149">
    <property type="entry name" value="AMP-BINDING DOMAIN-CONTAINING PROTEIN-RELATED"/>
    <property type="match status" value="1"/>
</dbReference>
<feature type="domain" description="AMP-dependent synthetase/ligase" evidence="3">
    <location>
        <begin position="19"/>
        <end position="364"/>
    </location>
</feature>
<dbReference type="InterPro" id="IPR042099">
    <property type="entry name" value="ANL_N_sf"/>
</dbReference>
<dbReference type="Gene3D" id="3.40.50.12780">
    <property type="entry name" value="N-terminal domain of ligase-like"/>
    <property type="match status" value="1"/>
</dbReference>
<dbReference type="CDD" id="cd04433">
    <property type="entry name" value="AFD_class_I"/>
    <property type="match status" value="1"/>
</dbReference>
<dbReference type="SUPFAM" id="SSF56801">
    <property type="entry name" value="Acetyl-CoA synthetase-like"/>
    <property type="match status" value="1"/>
</dbReference>
<dbReference type="InterPro" id="IPR045851">
    <property type="entry name" value="AMP-bd_C_sf"/>
</dbReference>
<keyword evidence="5" id="KW-1185">Reference proteome</keyword>
<evidence type="ECO:0000313" key="5">
    <source>
        <dbReference type="Proteomes" id="UP000054925"/>
    </source>
</evidence>
<name>A0A158K1B1_9BURK</name>
<dbReference type="InterPro" id="IPR000873">
    <property type="entry name" value="AMP-dep_synth/lig_dom"/>
</dbReference>
<evidence type="ECO:0000256" key="2">
    <source>
        <dbReference type="ARBA" id="ARBA00022598"/>
    </source>
</evidence>
<evidence type="ECO:0000256" key="1">
    <source>
        <dbReference type="ARBA" id="ARBA00006432"/>
    </source>
</evidence>
<keyword evidence="2 4" id="KW-0436">Ligase</keyword>
<comment type="caution">
    <text evidence="4">The sequence shown here is derived from an EMBL/GenBank/DDBJ whole genome shotgun (WGS) entry which is preliminary data.</text>
</comment>
<accession>A0A158K1B1</accession>
<dbReference type="RefSeq" id="WP_087658555.1">
    <property type="nucleotide sequence ID" value="NZ_FCOL02000033.1"/>
</dbReference>
<evidence type="ECO:0000259" key="3">
    <source>
        <dbReference type="Pfam" id="PF00501"/>
    </source>
</evidence>
<reference evidence="4" key="1">
    <citation type="submission" date="2016-01" db="EMBL/GenBank/DDBJ databases">
        <authorList>
            <person name="Peeters C."/>
        </authorList>
    </citation>
    <scope>NUCLEOTIDE SEQUENCE [LARGE SCALE GENOMIC DNA]</scope>
    <source>
        <strain evidence="4">LMG 22937</strain>
    </source>
</reference>
<dbReference type="OrthoDB" id="9803968at2"/>
<dbReference type="AlphaFoldDB" id="A0A158K1B1"/>
<sequence>MEDNGQVAYRPYVDVLLNQLETRADQVVVRYQECDVTGDALRRAIFRYARALKAVGIGRGSLVAQFASNCPDALAIRYAANLLGAGTMFLPALADADRRTVLLERNRPALLVVFAETAQLVPVSVKTRVVGVGAGPASARLDKLAEAQSELPMKSRTNAYDLAVIVSSGGTTGVPKGSYRSFAAYSAMVGVAVDEDRRQLINGPLAYLSQVLVDKTLVGGGTIVLEHRYDAARTLATIEAERITDVFLVEPQLFEVMDHPDVLRRDLSSLRSIAHIGGSAPATLRRRAIARLGPVLTHMYGASEAGLVSVLPKAACDASPDVLGSAGRVLPGVDVRFRLADGTLARAGQHGKIEVRSSAVAHGYSHQEIESAQKFRDGWCLTGDIGLLDEAGNLHVLGRATDVAEVDGRAIGPTLFEEVLCQLPDVRYAAAFAENSDAAEHGWIIAVEPWNGKMVDVARCVRALEAAVGVLIADALRICIVDRVPLTEQGKVDRAAIASIESGDAGSDFEAQRGRAMCADSSLGASSARGLEHQA</sequence>
<protein>
    <submittedName>
        <fullName evidence="4">Long-chain fatty acid--CoA ligase</fullName>
    </submittedName>
</protein>
<dbReference type="GO" id="GO:0016405">
    <property type="term" value="F:CoA-ligase activity"/>
    <property type="evidence" value="ECO:0007669"/>
    <property type="project" value="TreeGrafter"/>
</dbReference>
<gene>
    <name evidence="4" type="ORF">AWB67_04670</name>
</gene>
<dbReference type="Proteomes" id="UP000054925">
    <property type="component" value="Unassembled WGS sequence"/>
</dbReference>
<dbReference type="EMBL" id="FCOL02000033">
    <property type="protein sequence ID" value="SAL74898.1"/>
    <property type="molecule type" value="Genomic_DNA"/>
</dbReference>
<comment type="similarity">
    <text evidence="1">Belongs to the ATP-dependent AMP-binding enzyme family.</text>
</comment>
<dbReference type="PANTHER" id="PTHR24096">
    <property type="entry name" value="LONG-CHAIN-FATTY-ACID--COA LIGASE"/>
    <property type="match status" value="1"/>
</dbReference>
<organism evidence="4 5">
    <name type="scientific">Caballeronia terrestris</name>
    <dbReference type="NCBI Taxonomy" id="1226301"/>
    <lineage>
        <taxon>Bacteria</taxon>
        <taxon>Pseudomonadati</taxon>
        <taxon>Pseudomonadota</taxon>
        <taxon>Betaproteobacteria</taxon>
        <taxon>Burkholderiales</taxon>
        <taxon>Burkholderiaceae</taxon>
        <taxon>Caballeronia</taxon>
    </lineage>
</organism>
<dbReference type="Pfam" id="PF00501">
    <property type="entry name" value="AMP-binding"/>
    <property type="match status" value="1"/>
</dbReference>
<evidence type="ECO:0000313" key="4">
    <source>
        <dbReference type="EMBL" id="SAL74898.1"/>
    </source>
</evidence>
<proteinExistence type="inferred from homology"/>
<dbReference type="Gene3D" id="3.30.300.30">
    <property type="match status" value="1"/>
</dbReference>